<accession>A0ABT7YMA3</accession>
<proteinExistence type="predicted"/>
<feature type="transmembrane region" description="Helical" evidence="2">
    <location>
        <begin position="565"/>
        <end position="598"/>
    </location>
</feature>
<feature type="region of interest" description="Disordered" evidence="1">
    <location>
        <begin position="628"/>
        <end position="649"/>
    </location>
</feature>
<feature type="compositionally biased region" description="Basic and acidic residues" evidence="1">
    <location>
        <begin position="629"/>
        <end position="640"/>
    </location>
</feature>
<keyword evidence="2" id="KW-0812">Transmembrane</keyword>
<comment type="caution">
    <text evidence="3">The sequence shown here is derived from an EMBL/GenBank/DDBJ whole genome shotgun (WGS) entry which is preliminary data.</text>
</comment>
<keyword evidence="2" id="KW-0472">Membrane</keyword>
<gene>
    <name evidence="3" type="ORF">QWI33_08555</name>
</gene>
<dbReference type="Proteomes" id="UP001171902">
    <property type="component" value="Unassembled WGS sequence"/>
</dbReference>
<dbReference type="EMBL" id="JAUEMJ010000002">
    <property type="protein sequence ID" value="MDN3239772.1"/>
    <property type="molecule type" value="Genomic_DNA"/>
</dbReference>
<evidence type="ECO:0000313" key="3">
    <source>
        <dbReference type="EMBL" id="MDN3239772.1"/>
    </source>
</evidence>
<keyword evidence="2" id="KW-1133">Transmembrane helix</keyword>
<feature type="compositionally biased region" description="Low complexity" evidence="1">
    <location>
        <begin position="284"/>
        <end position="298"/>
    </location>
</feature>
<keyword evidence="4" id="KW-1185">Reference proteome</keyword>
<evidence type="ECO:0000256" key="1">
    <source>
        <dbReference type="SAM" id="MobiDB-lite"/>
    </source>
</evidence>
<evidence type="ECO:0000256" key="2">
    <source>
        <dbReference type="SAM" id="Phobius"/>
    </source>
</evidence>
<reference evidence="3" key="1">
    <citation type="submission" date="2023-06" db="EMBL/GenBank/DDBJ databases">
        <title>Gycomyces niveus sp.nov., a novel actinomycete isolated from soil in Shouguang.</title>
        <authorList>
            <person name="Yang X."/>
            <person name="Zhao J."/>
        </authorList>
    </citation>
    <scope>NUCLEOTIDE SEQUENCE</scope>
    <source>
        <strain evidence="3">NEAU C2</strain>
    </source>
</reference>
<feature type="region of interest" description="Disordered" evidence="1">
    <location>
        <begin position="280"/>
        <end position="343"/>
    </location>
</feature>
<name>A0ABT7YMA3_9ACTN</name>
<protein>
    <submittedName>
        <fullName evidence="3">Uncharacterized protein</fullName>
    </submittedName>
</protein>
<evidence type="ECO:0000313" key="4">
    <source>
        <dbReference type="Proteomes" id="UP001171902"/>
    </source>
</evidence>
<dbReference type="RefSeq" id="WP_289956786.1">
    <property type="nucleotide sequence ID" value="NZ_JAUEMJ010000002.1"/>
</dbReference>
<organism evidence="3 4">
    <name type="scientific">Glycomyces tritici</name>
    <dbReference type="NCBI Taxonomy" id="2665176"/>
    <lineage>
        <taxon>Bacteria</taxon>
        <taxon>Bacillati</taxon>
        <taxon>Actinomycetota</taxon>
        <taxon>Actinomycetes</taxon>
        <taxon>Glycomycetales</taxon>
        <taxon>Glycomycetaceae</taxon>
        <taxon>Glycomyces</taxon>
    </lineage>
</organism>
<sequence>MSDSYSSSDHSYSGDAMSTWYWTDAGRERAQLEAIEEQRARTRRLERERRAGEAKLAEKISTAASQMNSRLDTLLRWTELRFQLLEFDECQARKEIRNTVRALAGGRMPVLRAVDDVPGYWLPPAAAAVLPLVVRDRFPGQGTAVSAFADLQAGLEAARERDAVRAELFSLAVGRCFDQPAFIDAAALRLLSEPADLGVAAPGQVARGWRTLWEEAATGAFGPAATAQIASLLREHFDPGALDEAALAEWDKAIEQFGPSRAESFAALEAHFSAALGTGERTAPADAPAPGIGDAPAAERGTTADPLRLGDAAPGHETDEADAPRSAVETQSNSDAASDPLRLGDTAATDALRLGEATPGREADEADAPLDVVGAQANAATAADPLRLGEAQSGHEADEPNAPLDAAGALDGAAIDRTAEPPKHDAAWRSYLQELIEEPSAAELPLVSEMTALNPAPEAREGDRRSWSDPAGTVADLVRRDLFDPEAPIPLRRIALGLAAPLLRERLDRIEASLGTTEKAVVTVRRRGEYIEVTSEGHDPDQFAAVERRIDQAFAAAAPSKPLSYGIAAALGVLGVLMIVLGQWFLGVLFALAVIIPLWKYRTDLAKATTSNHRRDEQLAETRAALVKARKDAENQERSGTESGLATRRGIERLRECLPAAATASAPGPAAPTAN</sequence>